<name>J3NG46_GAET3</name>
<dbReference type="EnsemblFungi" id="EJT80236">
    <property type="protein sequence ID" value="EJT80236"/>
    <property type="gene ID" value="GGTG_00239"/>
</dbReference>
<proteinExistence type="predicted"/>
<sequence length="83" mass="8899">MRNVTVRIHAFGVRTRAAGRNFAITSSARTARIYRPDIEPGIAQSPAFFRCAHDPGTVPAPGHRIARDARPPQLAAAAAIPTI</sequence>
<dbReference type="EMBL" id="GL385395">
    <property type="protein sequence ID" value="EJT80236.1"/>
    <property type="molecule type" value="Genomic_DNA"/>
</dbReference>
<protein>
    <submittedName>
        <fullName evidence="1 2">Uncharacterized protein</fullName>
    </submittedName>
</protein>
<dbReference type="AlphaFoldDB" id="J3NG46"/>
<organism evidence="1">
    <name type="scientific">Gaeumannomyces tritici (strain R3-111a-1)</name>
    <name type="common">Wheat and barley take-all root rot fungus</name>
    <name type="synonym">Gaeumannomyces graminis var. tritici</name>
    <dbReference type="NCBI Taxonomy" id="644352"/>
    <lineage>
        <taxon>Eukaryota</taxon>
        <taxon>Fungi</taxon>
        <taxon>Dikarya</taxon>
        <taxon>Ascomycota</taxon>
        <taxon>Pezizomycotina</taxon>
        <taxon>Sordariomycetes</taxon>
        <taxon>Sordariomycetidae</taxon>
        <taxon>Magnaporthales</taxon>
        <taxon>Magnaporthaceae</taxon>
        <taxon>Gaeumannomyces</taxon>
    </lineage>
</organism>
<dbReference type="HOGENOM" id="CLU_2542691_0_0_1"/>
<evidence type="ECO:0000313" key="2">
    <source>
        <dbReference type="EnsemblFungi" id="EJT80236"/>
    </source>
</evidence>
<dbReference type="VEuPathDB" id="FungiDB:GGTG_00239"/>
<reference evidence="2" key="5">
    <citation type="submission" date="2018-04" db="UniProtKB">
        <authorList>
            <consortium name="EnsemblFungi"/>
        </authorList>
    </citation>
    <scope>IDENTIFICATION</scope>
    <source>
        <strain evidence="2">R3-111a-1</strain>
    </source>
</reference>
<reference evidence="1" key="3">
    <citation type="submission" date="2010-09" db="EMBL/GenBank/DDBJ databases">
        <title>Annotation of Gaeumannomyces graminis var. tritici R3-111a-1.</title>
        <authorList>
            <consortium name="The Broad Institute Genome Sequencing Platform"/>
            <person name="Ma L.-J."/>
            <person name="Dead R."/>
            <person name="Young S.K."/>
            <person name="Zeng Q."/>
            <person name="Gargeya S."/>
            <person name="Fitzgerald M."/>
            <person name="Haas B."/>
            <person name="Abouelleil A."/>
            <person name="Alvarado L."/>
            <person name="Arachchi H.M."/>
            <person name="Berlin A."/>
            <person name="Brown A."/>
            <person name="Chapman S.B."/>
            <person name="Chen Z."/>
            <person name="Dunbar C."/>
            <person name="Freedman E."/>
            <person name="Gearin G."/>
            <person name="Gellesch M."/>
            <person name="Goldberg J."/>
            <person name="Griggs A."/>
            <person name="Gujja S."/>
            <person name="Heiman D."/>
            <person name="Howarth C."/>
            <person name="Larson L."/>
            <person name="Lui A."/>
            <person name="MacDonald P.J.P."/>
            <person name="Mehta T."/>
            <person name="Montmayeur A."/>
            <person name="Murphy C."/>
            <person name="Neiman D."/>
            <person name="Pearson M."/>
            <person name="Priest M."/>
            <person name="Roberts A."/>
            <person name="Saif S."/>
            <person name="Shea T."/>
            <person name="Shenoy N."/>
            <person name="Sisk P."/>
            <person name="Stolte C."/>
            <person name="Sykes S."/>
            <person name="Yandava C."/>
            <person name="Wortman J."/>
            <person name="Nusbaum C."/>
            <person name="Birren B."/>
        </authorList>
    </citation>
    <scope>NUCLEOTIDE SEQUENCE</scope>
    <source>
        <strain evidence="1">R3-111a-1</strain>
    </source>
</reference>
<evidence type="ECO:0000313" key="1">
    <source>
        <dbReference type="EMBL" id="EJT80236.1"/>
    </source>
</evidence>
<dbReference type="GeneID" id="20340697"/>
<accession>J3NG46</accession>
<dbReference type="RefSeq" id="XP_009216245.1">
    <property type="nucleotide sequence ID" value="XM_009217981.1"/>
</dbReference>
<gene>
    <name evidence="2" type="primary">20340697</name>
    <name evidence="1" type="ORF">GGTG_00239</name>
</gene>
<reference evidence="1" key="2">
    <citation type="submission" date="2010-07" db="EMBL/GenBank/DDBJ databases">
        <authorList>
            <consortium name="The Broad Institute Genome Sequencing Platform"/>
            <consortium name="Broad Institute Genome Sequencing Center for Infectious Disease"/>
            <person name="Ma L.-J."/>
            <person name="Dead R."/>
            <person name="Young S."/>
            <person name="Zeng Q."/>
            <person name="Koehrsen M."/>
            <person name="Alvarado L."/>
            <person name="Berlin A."/>
            <person name="Chapman S.B."/>
            <person name="Chen Z."/>
            <person name="Freedman E."/>
            <person name="Gellesch M."/>
            <person name="Goldberg J."/>
            <person name="Griggs A."/>
            <person name="Gujja S."/>
            <person name="Heilman E.R."/>
            <person name="Heiman D."/>
            <person name="Hepburn T."/>
            <person name="Howarth C."/>
            <person name="Jen D."/>
            <person name="Larson L."/>
            <person name="Mehta T."/>
            <person name="Neiman D."/>
            <person name="Pearson M."/>
            <person name="Roberts A."/>
            <person name="Saif S."/>
            <person name="Shea T."/>
            <person name="Shenoy N."/>
            <person name="Sisk P."/>
            <person name="Stolte C."/>
            <person name="Sykes S."/>
            <person name="Walk T."/>
            <person name="White J."/>
            <person name="Yandava C."/>
            <person name="Haas B."/>
            <person name="Nusbaum C."/>
            <person name="Birren B."/>
        </authorList>
    </citation>
    <scope>NUCLEOTIDE SEQUENCE</scope>
    <source>
        <strain evidence="1">R3-111a-1</strain>
    </source>
</reference>
<reference evidence="3" key="1">
    <citation type="submission" date="2010-07" db="EMBL/GenBank/DDBJ databases">
        <title>The genome sequence of Gaeumannomyces graminis var. tritici strain R3-111a-1.</title>
        <authorList>
            <consortium name="The Broad Institute Genome Sequencing Platform"/>
            <person name="Ma L.-J."/>
            <person name="Dead R."/>
            <person name="Young S."/>
            <person name="Zeng Q."/>
            <person name="Koehrsen M."/>
            <person name="Alvarado L."/>
            <person name="Berlin A."/>
            <person name="Chapman S.B."/>
            <person name="Chen Z."/>
            <person name="Freedman E."/>
            <person name="Gellesch M."/>
            <person name="Goldberg J."/>
            <person name="Griggs A."/>
            <person name="Gujja S."/>
            <person name="Heilman E.R."/>
            <person name="Heiman D."/>
            <person name="Hepburn T."/>
            <person name="Howarth C."/>
            <person name="Jen D."/>
            <person name="Larson L."/>
            <person name="Mehta T."/>
            <person name="Neiman D."/>
            <person name="Pearson M."/>
            <person name="Roberts A."/>
            <person name="Saif S."/>
            <person name="Shea T."/>
            <person name="Shenoy N."/>
            <person name="Sisk P."/>
            <person name="Stolte C."/>
            <person name="Sykes S."/>
            <person name="Walk T."/>
            <person name="White J."/>
            <person name="Yandava C."/>
            <person name="Haas B."/>
            <person name="Nusbaum C."/>
            <person name="Birren B."/>
        </authorList>
    </citation>
    <scope>NUCLEOTIDE SEQUENCE [LARGE SCALE GENOMIC DNA]</scope>
    <source>
        <strain evidence="3">R3-111a-1</strain>
    </source>
</reference>
<reference evidence="2" key="4">
    <citation type="journal article" date="2015" name="G3 (Bethesda)">
        <title>Genome sequences of three phytopathogenic species of the Magnaporthaceae family of fungi.</title>
        <authorList>
            <person name="Okagaki L.H."/>
            <person name="Nunes C.C."/>
            <person name="Sailsbery J."/>
            <person name="Clay B."/>
            <person name="Brown D."/>
            <person name="John T."/>
            <person name="Oh Y."/>
            <person name="Young N."/>
            <person name="Fitzgerald M."/>
            <person name="Haas B.J."/>
            <person name="Zeng Q."/>
            <person name="Young S."/>
            <person name="Adiconis X."/>
            <person name="Fan L."/>
            <person name="Levin J.Z."/>
            <person name="Mitchell T.K."/>
            <person name="Okubara P.A."/>
            <person name="Farman M.L."/>
            <person name="Kohn L.M."/>
            <person name="Birren B."/>
            <person name="Ma L.-J."/>
            <person name="Dean R.A."/>
        </authorList>
    </citation>
    <scope>NUCLEOTIDE SEQUENCE</scope>
    <source>
        <strain evidence="2">R3-111a-1</strain>
    </source>
</reference>
<keyword evidence="3" id="KW-1185">Reference proteome</keyword>
<dbReference type="Proteomes" id="UP000006039">
    <property type="component" value="Unassembled WGS sequence"/>
</dbReference>
<evidence type="ECO:0000313" key="3">
    <source>
        <dbReference type="Proteomes" id="UP000006039"/>
    </source>
</evidence>